<dbReference type="InterPro" id="IPR036565">
    <property type="entry name" value="Mur-like_cat_sf"/>
</dbReference>
<evidence type="ECO:0000259" key="5">
    <source>
        <dbReference type="Pfam" id="PF08245"/>
    </source>
</evidence>
<dbReference type="InterPro" id="IPR018109">
    <property type="entry name" value="Folylpolyglutamate_synth_CS"/>
</dbReference>
<dbReference type="InterPro" id="IPR004101">
    <property type="entry name" value="Mur_ligase_C"/>
</dbReference>
<dbReference type="InterPro" id="IPR013221">
    <property type="entry name" value="Mur_ligase_cen"/>
</dbReference>
<dbReference type="GO" id="GO:0004326">
    <property type="term" value="F:tetrahydrofolylpolyglutamate synthase activity"/>
    <property type="evidence" value="ECO:0007669"/>
    <property type="project" value="InterPro"/>
</dbReference>
<feature type="domain" description="Mur ligase C-terminal" evidence="4">
    <location>
        <begin position="249"/>
        <end position="373"/>
    </location>
</feature>
<keyword evidence="2" id="KW-0547">Nucleotide-binding</keyword>
<dbReference type="Gene3D" id="3.90.190.20">
    <property type="entry name" value="Mur ligase, C-terminal domain"/>
    <property type="match status" value="1"/>
</dbReference>
<accession>A0A2M6WIW6</accession>
<reference evidence="7" key="1">
    <citation type="submission" date="2017-09" db="EMBL/GenBank/DDBJ databases">
        <title>Depth-based differentiation of microbial function through sediment-hosted aquifers and enrichment of novel symbionts in the deep terrestrial subsurface.</title>
        <authorList>
            <person name="Probst A.J."/>
            <person name="Ladd B."/>
            <person name="Jarett J.K."/>
            <person name="Geller-Mcgrath D.E."/>
            <person name="Sieber C.M.K."/>
            <person name="Emerson J.B."/>
            <person name="Anantharaman K."/>
            <person name="Thomas B.C."/>
            <person name="Malmstrom R."/>
            <person name="Stieglmeier M."/>
            <person name="Klingl A."/>
            <person name="Woyke T."/>
            <person name="Ryan C.M."/>
            <person name="Banfield J.F."/>
        </authorList>
    </citation>
    <scope>NUCLEOTIDE SEQUENCE [LARGE SCALE GENOMIC DNA]</scope>
</reference>
<feature type="domain" description="Mur ligase central" evidence="5">
    <location>
        <begin position="32"/>
        <end position="181"/>
    </location>
</feature>
<dbReference type="AlphaFoldDB" id="A0A2M6WIW6"/>
<dbReference type="InterPro" id="IPR036615">
    <property type="entry name" value="Mur_ligase_C_dom_sf"/>
</dbReference>
<dbReference type="PROSITE" id="PS01011">
    <property type="entry name" value="FOLYLPOLYGLU_SYNT_1"/>
    <property type="match status" value="1"/>
</dbReference>
<dbReference type="Gene3D" id="3.40.1190.10">
    <property type="entry name" value="Mur-like, catalytic domain"/>
    <property type="match status" value="1"/>
</dbReference>
<dbReference type="PANTHER" id="PTHR23135">
    <property type="entry name" value="MUR LIGASE FAMILY MEMBER"/>
    <property type="match status" value="1"/>
</dbReference>
<evidence type="ECO:0000259" key="4">
    <source>
        <dbReference type="Pfam" id="PF02875"/>
    </source>
</evidence>
<evidence type="ECO:0000256" key="1">
    <source>
        <dbReference type="ARBA" id="ARBA00022598"/>
    </source>
</evidence>
<name>A0A2M6WIW6_9BACT</name>
<dbReference type="SUPFAM" id="SSF53244">
    <property type="entry name" value="MurD-like peptide ligases, peptide-binding domain"/>
    <property type="match status" value="1"/>
</dbReference>
<evidence type="ECO:0000256" key="2">
    <source>
        <dbReference type="ARBA" id="ARBA00022741"/>
    </source>
</evidence>
<dbReference type="PANTHER" id="PTHR23135:SF4">
    <property type="entry name" value="UDP-N-ACETYLMURAMOYL-L-ALANYL-D-GLUTAMATE--2,6-DIAMINOPIMELATE LIGASE MURE HOMOLOG, CHLOROPLASTIC"/>
    <property type="match status" value="1"/>
</dbReference>
<protein>
    <recommendedName>
        <fullName evidence="8">UDP-N-acetylmuramoyl-L-alanyl-D-glutamate--2, 6-diaminopimelate ligase</fullName>
    </recommendedName>
</protein>
<evidence type="ECO:0000256" key="3">
    <source>
        <dbReference type="ARBA" id="ARBA00022840"/>
    </source>
</evidence>
<proteinExistence type="predicted"/>
<evidence type="ECO:0008006" key="8">
    <source>
        <dbReference type="Google" id="ProtNLM"/>
    </source>
</evidence>
<dbReference type="Pfam" id="PF08245">
    <property type="entry name" value="Mur_ligase_M"/>
    <property type="match status" value="1"/>
</dbReference>
<evidence type="ECO:0000313" key="7">
    <source>
        <dbReference type="Proteomes" id="UP000228635"/>
    </source>
</evidence>
<keyword evidence="3" id="KW-0067">ATP-binding</keyword>
<dbReference type="Proteomes" id="UP000228635">
    <property type="component" value="Unassembled WGS sequence"/>
</dbReference>
<comment type="caution">
    <text evidence="6">The sequence shown here is derived from an EMBL/GenBank/DDBJ whole genome shotgun (WGS) entry which is preliminary data.</text>
</comment>
<organism evidence="6 7">
    <name type="scientific">Candidatus Harrisonbacteria bacterium CG10_big_fil_rev_8_21_14_0_10_42_17</name>
    <dbReference type="NCBI Taxonomy" id="1974584"/>
    <lineage>
        <taxon>Bacteria</taxon>
        <taxon>Candidatus Harrisoniibacteriota</taxon>
    </lineage>
</organism>
<dbReference type="SUPFAM" id="SSF53623">
    <property type="entry name" value="MurD-like peptide ligases, catalytic domain"/>
    <property type="match status" value="1"/>
</dbReference>
<gene>
    <name evidence="6" type="ORF">COU08_01070</name>
</gene>
<dbReference type="Pfam" id="PF02875">
    <property type="entry name" value="Mur_ligase_C"/>
    <property type="match status" value="1"/>
</dbReference>
<dbReference type="EMBL" id="PFBA01000012">
    <property type="protein sequence ID" value="PIT92740.1"/>
    <property type="molecule type" value="Genomic_DNA"/>
</dbReference>
<evidence type="ECO:0000313" key="6">
    <source>
        <dbReference type="EMBL" id="PIT92740.1"/>
    </source>
</evidence>
<sequence>MQFLKNSYHYLLSFFSFLFYRNPSRDIFVIGITGTKGKTTCVEVLNTILNAAEKKTAVLSSISISIGKNTYPNTTETTMPGRFFIKRFLRRAVRERCEYVIIEVTSQGILQHRHRFIDWDAIIFLNLQPEHLEVHGGLERYRAAKVSFFSYAARHSPHPLFFINQDDEHKEYFIHAIHGVGKTLFFSGHDVIVRGWLDTAFNRVHAAAVRAFLLSQRFPESFITEQLNAFPGLPGRMEVLPVLVTTPAGEPQAFKVVIDYAHTPDSLEALYKELKPQARNLICVVSATGGGRDRWKRPHMGRIASEYCSKILLTDEDSYDENLHQILSEIKTGISDSQFPISNIYEIIDRKEAIRKAISLAREGDIVVTIGKGSERWIHIKQKKKIPWNERECVQSILSTMQSS</sequence>
<dbReference type="GO" id="GO:0005524">
    <property type="term" value="F:ATP binding"/>
    <property type="evidence" value="ECO:0007669"/>
    <property type="project" value="UniProtKB-KW"/>
</dbReference>
<keyword evidence="1" id="KW-0436">Ligase</keyword>